<evidence type="ECO:0000313" key="3">
    <source>
        <dbReference type="EMBL" id="KIN04430.1"/>
    </source>
</evidence>
<accession>A0A0C3HN20</accession>
<dbReference type="HOGENOM" id="CLU_445567_0_0_1"/>
<feature type="region of interest" description="Disordered" evidence="1">
    <location>
        <begin position="466"/>
        <end position="497"/>
    </location>
</feature>
<feature type="region of interest" description="Disordered" evidence="1">
    <location>
        <begin position="427"/>
        <end position="449"/>
    </location>
</feature>
<dbReference type="Proteomes" id="UP000054321">
    <property type="component" value="Unassembled WGS sequence"/>
</dbReference>
<feature type="signal peptide" evidence="2">
    <location>
        <begin position="1"/>
        <end position="18"/>
    </location>
</feature>
<feature type="compositionally biased region" description="Basic and acidic residues" evidence="1">
    <location>
        <begin position="199"/>
        <end position="264"/>
    </location>
</feature>
<feature type="compositionally biased region" description="Basic residues" evidence="1">
    <location>
        <begin position="428"/>
        <end position="439"/>
    </location>
</feature>
<feature type="compositionally biased region" description="Basic and acidic residues" evidence="1">
    <location>
        <begin position="440"/>
        <end position="449"/>
    </location>
</feature>
<keyword evidence="2" id="KW-0732">Signal</keyword>
<feature type="compositionally biased region" description="Basic residues" evidence="1">
    <location>
        <begin position="558"/>
        <end position="579"/>
    </location>
</feature>
<gene>
    <name evidence="3" type="ORF">OIDMADRAFT_50290</name>
</gene>
<proteinExistence type="predicted"/>
<sequence>MIFTFPTALLGLSSLSFAVPTDGNRPVEPTDWVSEPLHEAPISSMKIHHVPLFQCNSYHSPVEARAGKYTVWKFCNDNERDSVYIHETTPYARRDDIEISAKECKTHKAASDKHKSFQVCNRGLHALKLQNLKIVSLVTVEDDQKDIKNVPEKEINPKPVVTHEEVKPVEVKNDPKTVKVDDHRLEKSHEVKAANPHGNFEEKHEIKHEEKHEFKHEEKHEVKKGDKHEDQHEDQHGHRHDEPKEEKHVVNHEEKHDKLKHEEKHVVKSGDKLHQAYPKDSRVAGNVAKRSSWWFNREARKEFWDKHGAGRHEREFVNGKVVSHVRKREPIFIEKHEDFRERERLPKEHHSKNGKYHNNHRDHGHVELHNHGLSDSELHSHILPRQIPGDEGFRGSGLEFDREREHGRIEAIRKHQLLDHLDREQFAKHHHKEKGHKQHEHHEEHKDHHPIEAHHQDHLDILHKDHQQERKHKQHKGDGHQRQHQHKHHEEEHHHPLDVLHKGPLEHLHHHNERNRYKKHHQRNRHNKNIHEEHHHLDLLHKDPLEHLHHSNEEDRHNKHRHNNHRHHNHRHHEHKHHQNNNNQHDGHHRLLEGLQGGPHHFEGGAFGREGFA</sequence>
<dbReference type="EMBL" id="KN832872">
    <property type="protein sequence ID" value="KIN04430.1"/>
    <property type="molecule type" value="Genomic_DNA"/>
</dbReference>
<evidence type="ECO:0000256" key="2">
    <source>
        <dbReference type="SAM" id="SignalP"/>
    </source>
</evidence>
<reference evidence="4" key="2">
    <citation type="submission" date="2015-01" db="EMBL/GenBank/DDBJ databases">
        <title>Evolutionary Origins and Diversification of the Mycorrhizal Mutualists.</title>
        <authorList>
            <consortium name="DOE Joint Genome Institute"/>
            <consortium name="Mycorrhizal Genomics Consortium"/>
            <person name="Kohler A."/>
            <person name="Kuo A."/>
            <person name="Nagy L.G."/>
            <person name="Floudas D."/>
            <person name="Copeland A."/>
            <person name="Barry K.W."/>
            <person name="Cichocki N."/>
            <person name="Veneault-Fourrey C."/>
            <person name="LaButti K."/>
            <person name="Lindquist E.A."/>
            <person name="Lipzen A."/>
            <person name="Lundell T."/>
            <person name="Morin E."/>
            <person name="Murat C."/>
            <person name="Riley R."/>
            <person name="Ohm R."/>
            <person name="Sun H."/>
            <person name="Tunlid A."/>
            <person name="Henrissat B."/>
            <person name="Grigoriev I.V."/>
            <person name="Hibbett D.S."/>
            <person name="Martin F."/>
        </authorList>
    </citation>
    <scope>NUCLEOTIDE SEQUENCE [LARGE SCALE GENOMIC DNA]</scope>
    <source>
        <strain evidence="4">Zn</strain>
    </source>
</reference>
<evidence type="ECO:0000313" key="4">
    <source>
        <dbReference type="Proteomes" id="UP000054321"/>
    </source>
</evidence>
<feature type="chain" id="PRO_5002174883" description="Ricin B lectin domain-containing protein" evidence="2">
    <location>
        <begin position="19"/>
        <end position="613"/>
    </location>
</feature>
<evidence type="ECO:0008006" key="5">
    <source>
        <dbReference type="Google" id="ProtNLM"/>
    </source>
</evidence>
<protein>
    <recommendedName>
        <fullName evidence="5">Ricin B lectin domain-containing protein</fullName>
    </recommendedName>
</protein>
<reference evidence="3 4" key="1">
    <citation type="submission" date="2014-04" db="EMBL/GenBank/DDBJ databases">
        <authorList>
            <consortium name="DOE Joint Genome Institute"/>
            <person name="Kuo A."/>
            <person name="Martino E."/>
            <person name="Perotto S."/>
            <person name="Kohler A."/>
            <person name="Nagy L.G."/>
            <person name="Floudas D."/>
            <person name="Copeland A."/>
            <person name="Barry K.W."/>
            <person name="Cichocki N."/>
            <person name="Veneault-Fourrey C."/>
            <person name="LaButti K."/>
            <person name="Lindquist E.A."/>
            <person name="Lipzen A."/>
            <person name="Lundell T."/>
            <person name="Morin E."/>
            <person name="Murat C."/>
            <person name="Sun H."/>
            <person name="Tunlid A."/>
            <person name="Henrissat B."/>
            <person name="Grigoriev I.V."/>
            <person name="Hibbett D.S."/>
            <person name="Martin F."/>
            <person name="Nordberg H.P."/>
            <person name="Cantor M.N."/>
            <person name="Hua S.X."/>
        </authorList>
    </citation>
    <scope>NUCLEOTIDE SEQUENCE [LARGE SCALE GENOMIC DNA]</scope>
    <source>
        <strain evidence="3 4">Zn</strain>
    </source>
</reference>
<evidence type="ECO:0000256" key="1">
    <source>
        <dbReference type="SAM" id="MobiDB-lite"/>
    </source>
</evidence>
<name>A0A0C3HN20_OIDMZ</name>
<dbReference type="InParanoid" id="A0A0C3HN20"/>
<feature type="compositionally biased region" description="Basic and acidic residues" evidence="1">
    <location>
        <begin position="151"/>
        <end position="192"/>
    </location>
</feature>
<keyword evidence="4" id="KW-1185">Reference proteome</keyword>
<feature type="region of interest" description="Disordered" evidence="1">
    <location>
        <begin position="552"/>
        <end position="613"/>
    </location>
</feature>
<feature type="compositionally biased region" description="Basic and acidic residues" evidence="1">
    <location>
        <begin position="488"/>
        <end position="497"/>
    </location>
</feature>
<organism evidence="3 4">
    <name type="scientific">Oidiodendron maius (strain Zn)</name>
    <dbReference type="NCBI Taxonomy" id="913774"/>
    <lineage>
        <taxon>Eukaryota</taxon>
        <taxon>Fungi</taxon>
        <taxon>Dikarya</taxon>
        <taxon>Ascomycota</taxon>
        <taxon>Pezizomycotina</taxon>
        <taxon>Leotiomycetes</taxon>
        <taxon>Leotiomycetes incertae sedis</taxon>
        <taxon>Myxotrichaceae</taxon>
        <taxon>Oidiodendron</taxon>
    </lineage>
</organism>
<feature type="region of interest" description="Disordered" evidence="1">
    <location>
        <begin position="151"/>
        <end position="264"/>
    </location>
</feature>
<dbReference type="AlphaFoldDB" id="A0A0C3HN20"/>